<protein>
    <submittedName>
        <fullName evidence="1">Sugar ABC transporter</fullName>
    </submittedName>
</protein>
<dbReference type="OrthoDB" id="9075862at2"/>
<evidence type="ECO:0000313" key="1">
    <source>
        <dbReference type="EMBL" id="OZI34761.1"/>
    </source>
</evidence>
<dbReference type="PANTHER" id="PTHR32309">
    <property type="entry name" value="TYROSINE-PROTEIN KINASE"/>
    <property type="match status" value="1"/>
</dbReference>
<reference evidence="2" key="1">
    <citation type="submission" date="2017-05" db="EMBL/GenBank/DDBJ databases">
        <title>Complete and WGS of Bordetella genogroups.</title>
        <authorList>
            <person name="Spilker T."/>
            <person name="Lipuma J."/>
        </authorList>
    </citation>
    <scope>NUCLEOTIDE SEQUENCE [LARGE SCALE GENOMIC DNA]</scope>
    <source>
        <strain evidence="2">AU16122</strain>
    </source>
</reference>
<dbReference type="GO" id="GO:0004713">
    <property type="term" value="F:protein tyrosine kinase activity"/>
    <property type="evidence" value="ECO:0007669"/>
    <property type="project" value="TreeGrafter"/>
</dbReference>
<name>A0A261SCG0_9BORD</name>
<sequence length="368" mass="39585">MRRRRRGRWLTVALVLLPVLLAGIYAVLVAAPRYGAETRFSVRSSMPQAAAPAGATGLTAAGNGSALAGGFVDGWAVNDFLKSRDCMRQLDRKIDLRGRLAYAGLDPLNRLARDADEDTLYRAYLDAVDPSYNMLEQINVVRVRALSSADAALISNALIEVAQSFVHSMDEKGVADALRVGKQAVDLAQRQDLDALAALAEWRHAHGDIDPAANAAMLLNLAGQIEAELNAARVSLDKIRAMGNPRHPMLRAAEMQVAALSQRLRDVRGRMSGQGDTEASALQSYETLKNAQAFTDANLATARQNYQQAFTDTLRLQRYLSVIANPVPEIRPGSPDIPILLLEALAAGLVLAFVVNLARGLSGSASHG</sequence>
<gene>
    <name evidence="1" type="ORF">CAL29_14930</name>
</gene>
<accession>A0A261SCG0</accession>
<organism evidence="1 2">
    <name type="scientific">Bordetella genomosp. 10</name>
    <dbReference type="NCBI Taxonomy" id="1416804"/>
    <lineage>
        <taxon>Bacteria</taxon>
        <taxon>Pseudomonadati</taxon>
        <taxon>Pseudomonadota</taxon>
        <taxon>Betaproteobacteria</taxon>
        <taxon>Burkholderiales</taxon>
        <taxon>Alcaligenaceae</taxon>
        <taxon>Bordetella</taxon>
    </lineage>
</organism>
<keyword evidence="2" id="KW-1185">Reference proteome</keyword>
<dbReference type="GO" id="GO:0005886">
    <property type="term" value="C:plasma membrane"/>
    <property type="evidence" value="ECO:0007669"/>
    <property type="project" value="TreeGrafter"/>
</dbReference>
<dbReference type="Proteomes" id="UP000216020">
    <property type="component" value="Unassembled WGS sequence"/>
</dbReference>
<dbReference type="AlphaFoldDB" id="A0A261SCG0"/>
<dbReference type="RefSeq" id="WP_094853754.1">
    <property type="nucleotide sequence ID" value="NZ_NEVM01000002.1"/>
</dbReference>
<evidence type="ECO:0000313" key="2">
    <source>
        <dbReference type="Proteomes" id="UP000216020"/>
    </source>
</evidence>
<dbReference type="EMBL" id="NEVM01000002">
    <property type="protein sequence ID" value="OZI34761.1"/>
    <property type="molecule type" value="Genomic_DNA"/>
</dbReference>
<dbReference type="InterPro" id="IPR050445">
    <property type="entry name" value="Bact_polysacc_biosynth/exp"/>
</dbReference>
<comment type="caution">
    <text evidence="1">The sequence shown here is derived from an EMBL/GenBank/DDBJ whole genome shotgun (WGS) entry which is preliminary data.</text>
</comment>
<proteinExistence type="predicted"/>
<dbReference type="PANTHER" id="PTHR32309:SF13">
    <property type="entry name" value="FERRIC ENTEROBACTIN TRANSPORT PROTEIN FEPE"/>
    <property type="match status" value="1"/>
</dbReference>